<dbReference type="InterPro" id="IPR015915">
    <property type="entry name" value="Kelch-typ_b-propeller"/>
</dbReference>
<feature type="coiled-coil region" evidence="1">
    <location>
        <begin position="154"/>
        <end position="181"/>
    </location>
</feature>
<dbReference type="InterPro" id="IPR006652">
    <property type="entry name" value="Kelch_1"/>
</dbReference>
<dbReference type="Proteomes" id="UP001162131">
    <property type="component" value="Unassembled WGS sequence"/>
</dbReference>
<dbReference type="SMART" id="SM00612">
    <property type="entry name" value="Kelch"/>
    <property type="match status" value="1"/>
</dbReference>
<evidence type="ECO:0000256" key="1">
    <source>
        <dbReference type="SAM" id="Coils"/>
    </source>
</evidence>
<name>A0AAU9JZM4_9CILI</name>
<keyword evidence="3" id="KW-1185">Reference proteome</keyword>
<evidence type="ECO:0000313" key="2">
    <source>
        <dbReference type="EMBL" id="CAG9326341.1"/>
    </source>
</evidence>
<keyword evidence="1" id="KW-0175">Coiled coil</keyword>
<organism evidence="2 3">
    <name type="scientific">Blepharisma stoltei</name>
    <dbReference type="NCBI Taxonomy" id="1481888"/>
    <lineage>
        <taxon>Eukaryota</taxon>
        <taxon>Sar</taxon>
        <taxon>Alveolata</taxon>
        <taxon>Ciliophora</taxon>
        <taxon>Postciliodesmatophora</taxon>
        <taxon>Heterotrichea</taxon>
        <taxon>Heterotrichida</taxon>
        <taxon>Blepharismidae</taxon>
        <taxon>Blepharisma</taxon>
    </lineage>
</organism>
<dbReference type="AlphaFoldDB" id="A0AAU9JZM4"/>
<dbReference type="Pfam" id="PF01344">
    <property type="entry name" value="Kelch_1"/>
    <property type="match status" value="1"/>
</dbReference>
<reference evidence="2" key="1">
    <citation type="submission" date="2021-09" db="EMBL/GenBank/DDBJ databases">
        <authorList>
            <consortium name="AG Swart"/>
            <person name="Singh M."/>
            <person name="Singh A."/>
            <person name="Seah K."/>
            <person name="Emmerich C."/>
        </authorList>
    </citation>
    <scope>NUCLEOTIDE SEQUENCE</scope>
    <source>
        <strain evidence="2">ATCC30299</strain>
    </source>
</reference>
<dbReference type="SUPFAM" id="SSF50965">
    <property type="entry name" value="Galactose oxidase, central domain"/>
    <property type="match status" value="1"/>
</dbReference>
<proteinExistence type="predicted"/>
<protein>
    <submittedName>
        <fullName evidence="2">Uncharacterized protein</fullName>
    </submittedName>
</protein>
<dbReference type="EMBL" id="CAJZBQ010000040">
    <property type="protein sequence ID" value="CAG9326341.1"/>
    <property type="molecule type" value="Genomic_DNA"/>
</dbReference>
<dbReference type="Gene3D" id="2.120.10.80">
    <property type="entry name" value="Kelch-type beta propeller"/>
    <property type="match status" value="1"/>
</dbReference>
<comment type="caution">
    <text evidence="2">The sequence shown here is derived from an EMBL/GenBank/DDBJ whole genome shotgun (WGS) entry which is preliminary data.</text>
</comment>
<evidence type="ECO:0000313" key="3">
    <source>
        <dbReference type="Proteomes" id="UP001162131"/>
    </source>
</evidence>
<dbReference type="InterPro" id="IPR011043">
    <property type="entry name" value="Gal_Oxase/kelch_b-propeller"/>
</dbReference>
<feature type="coiled-coil region" evidence="1">
    <location>
        <begin position="220"/>
        <end position="247"/>
    </location>
</feature>
<sequence>MENNIQCFIKDCTKFPDFLCNCGSTRTFICNDHMRIHCLGGSSHQLSLIPINLKSEELRKSLNMKIKDIRYRRNEVIAKLSSYNQFLFEKLKVVLNKFERVEKNYSHFYNNEIHESGPIASPIDIMNQIEILMVDQLDDLKGNILDLTINFEPKQFFEAQLENHQNQMQNHLKKILEQCDEVLKRHFIDDSNPNNQDLFLMIENKISLLSNQLTIIQNFNDELKFQNKKLDVENKSLKMKLKSQENISECETIGAPQKKAKISKRRTPNNSILESNCIVSFTNNSKTINILNLITLDKEKINLNLPENLSDSISCCQIPDDRIFCYGNVIENKQYSGLAFIIDKNFEIKIIESYTPCTHSSCAYFDGHVFIFGGKNECQDLNIAAKYSISSNSWQKLPDMLVPSHGCSVVLFNNDFYISGINHDRIYSFNLESERYSDVAVKFKIGVPRIIICLKYSTMAFDSEENFYSSYSGKDWMFCKVSGFPNLIPSSYKVRKGKVLYFCCKSSFYRFQMNSKDRIKQIGF</sequence>
<accession>A0AAU9JZM4</accession>
<gene>
    <name evidence="2" type="ORF">BSTOLATCC_MIC40769</name>
</gene>